<dbReference type="InterPro" id="IPR008979">
    <property type="entry name" value="Galactose-bd-like_sf"/>
</dbReference>
<protein>
    <submittedName>
        <fullName evidence="2">Lectin</fullName>
    </submittedName>
</protein>
<sequence>MVSRLLYSVLALFIASAAALDFGASQWIWTNEVTQPGGNAPIGARAFRKDFTPPLGKTPAKADIIMTVDNGLTLYVNGGQVGTGGDFTVAERFCVTLRPCLNVFAVTGVNSGGPAALLATIQITYTDGTTSTLVSDTTWRYSLSVPNGYEQLSFDDNSWAPAIAQGAYGVSPWGQISIPSAAPVLSLTAANWIWTNEVVNGNAPPGPRAFRRTYTPPAGQTPTSATIIITADNAYALYVNGALVGSGGDFHTAQTYNVNLSSASQVVVAVYAVNADIVNNPAGLLVAVEINTAECNCTSGVLFVTDGCWKANTGTPIGFELPGYDDSSWPAATVEGPYGMAPWGAVTVSPSAGPVNAVKGAPVGLKANSTSSS</sequence>
<accession>A0AAD7NRG5</accession>
<dbReference type="AlphaFoldDB" id="A0AAD7NRG5"/>
<keyword evidence="1" id="KW-0732">Signal</keyword>
<dbReference type="Gene3D" id="2.60.120.260">
    <property type="entry name" value="Galactose-binding domain-like"/>
    <property type="match status" value="2"/>
</dbReference>
<organism evidence="2 3">
    <name type="scientific">Mycena metata</name>
    <dbReference type="NCBI Taxonomy" id="1033252"/>
    <lineage>
        <taxon>Eukaryota</taxon>
        <taxon>Fungi</taxon>
        <taxon>Dikarya</taxon>
        <taxon>Basidiomycota</taxon>
        <taxon>Agaricomycotina</taxon>
        <taxon>Agaricomycetes</taxon>
        <taxon>Agaricomycetidae</taxon>
        <taxon>Agaricales</taxon>
        <taxon>Marasmiineae</taxon>
        <taxon>Mycenaceae</taxon>
        <taxon>Mycena</taxon>
    </lineage>
</organism>
<dbReference type="SUPFAM" id="SSF49785">
    <property type="entry name" value="Galactose-binding domain-like"/>
    <property type="match status" value="1"/>
</dbReference>
<name>A0AAD7NRG5_9AGAR</name>
<evidence type="ECO:0000313" key="3">
    <source>
        <dbReference type="Proteomes" id="UP001215598"/>
    </source>
</evidence>
<reference evidence="2" key="1">
    <citation type="submission" date="2023-03" db="EMBL/GenBank/DDBJ databases">
        <title>Massive genome expansion in bonnet fungi (Mycena s.s.) driven by repeated elements and novel gene families across ecological guilds.</title>
        <authorList>
            <consortium name="Lawrence Berkeley National Laboratory"/>
            <person name="Harder C.B."/>
            <person name="Miyauchi S."/>
            <person name="Viragh M."/>
            <person name="Kuo A."/>
            <person name="Thoen E."/>
            <person name="Andreopoulos B."/>
            <person name="Lu D."/>
            <person name="Skrede I."/>
            <person name="Drula E."/>
            <person name="Henrissat B."/>
            <person name="Morin E."/>
            <person name="Kohler A."/>
            <person name="Barry K."/>
            <person name="LaButti K."/>
            <person name="Morin E."/>
            <person name="Salamov A."/>
            <person name="Lipzen A."/>
            <person name="Mereny Z."/>
            <person name="Hegedus B."/>
            <person name="Baldrian P."/>
            <person name="Stursova M."/>
            <person name="Weitz H."/>
            <person name="Taylor A."/>
            <person name="Grigoriev I.V."/>
            <person name="Nagy L.G."/>
            <person name="Martin F."/>
            <person name="Kauserud H."/>
        </authorList>
    </citation>
    <scope>NUCLEOTIDE SEQUENCE</scope>
    <source>
        <strain evidence="2">CBHHK182m</strain>
    </source>
</reference>
<evidence type="ECO:0000256" key="1">
    <source>
        <dbReference type="SAM" id="SignalP"/>
    </source>
</evidence>
<dbReference type="EMBL" id="JARKIB010000015">
    <property type="protein sequence ID" value="KAJ7771619.1"/>
    <property type="molecule type" value="Genomic_DNA"/>
</dbReference>
<keyword evidence="3" id="KW-1185">Reference proteome</keyword>
<comment type="caution">
    <text evidence="2">The sequence shown here is derived from an EMBL/GenBank/DDBJ whole genome shotgun (WGS) entry which is preliminary data.</text>
</comment>
<proteinExistence type="predicted"/>
<evidence type="ECO:0000313" key="2">
    <source>
        <dbReference type="EMBL" id="KAJ7771619.1"/>
    </source>
</evidence>
<feature type="chain" id="PRO_5042142345" evidence="1">
    <location>
        <begin position="20"/>
        <end position="373"/>
    </location>
</feature>
<gene>
    <name evidence="2" type="ORF">B0H16DRAFT_189967</name>
</gene>
<feature type="signal peptide" evidence="1">
    <location>
        <begin position="1"/>
        <end position="19"/>
    </location>
</feature>
<dbReference type="Proteomes" id="UP001215598">
    <property type="component" value="Unassembled WGS sequence"/>
</dbReference>